<accession>A0ABP8GY00</accession>
<proteinExistence type="predicted"/>
<keyword evidence="2" id="KW-1185">Reference proteome</keyword>
<dbReference type="SUPFAM" id="SSF48452">
    <property type="entry name" value="TPR-like"/>
    <property type="match status" value="1"/>
</dbReference>
<protein>
    <recommendedName>
        <fullName evidence="3">Tetratricopeptide repeat protein</fullName>
    </recommendedName>
</protein>
<dbReference type="RefSeq" id="WP_345255920.1">
    <property type="nucleotide sequence ID" value="NZ_BAABGY010000007.1"/>
</dbReference>
<dbReference type="Proteomes" id="UP001501725">
    <property type="component" value="Unassembled WGS sequence"/>
</dbReference>
<gene>
    <name evidence="1" type="ORF">GCM10023184_23550</name>
</gene>
<evidence type="ECO:0000313" key="1">
    <source>
        <dbReference type="EMBL" id="GAA4331551.1"/>
    </source>
</evidence>
<evidence type="ECO:0008006" key="3">
    <source>
        <dbReference type="Google" id="ProtNLM"/>
    </source>
</evidence>
<dbReference type="Gene3D" id="1.25.40.10">
    <property type="entry name" value="Tetratricopeptide repeat domain"/>
    <property type="match status" value="1"/>
</dbReference>
<dbReference type="EMBL" id="BAABGY010000007">
    <property type="protein sequence ID" value="GAA4331551.1"/>
    <property type="molecule type" value="Genomic_DNA"/>
</dbReference>
<dbReference type="Pfam" id="PF13432">
    <property type="entry name" value="TPR_16"/>
    <property type="match status" value="1"/>
</dbReference>
<reference evidence="2" key="1">
    <citation type="journal article" date="2019" name="Int. J. Syst. Evol. Microbiol.">
        <title>The Global Catalogue of Microorganisms (GCM) 10K type strain sequencing project: providing services to taxonomists for standard genome sequencing and annotation.</title>
        <authorList>
            <consortium name="The Broad Institute Genomics Platform"/>
            <consortium name="The Broad Institute Genome Sequencing Center for Infectious Disease"/>
            <person name="Wu L."/>
            <person name="Ma J."/>
        </authorList>
    </citation>
    <scope>NUCLEOTIDE SEQUENCE [LARGE SCALE GENOMIC DNA]</scope>
    <source>
        <strain evidence="2">JCM 17919</strain>
    </source>
</reference>
<comment type="caution">
    <text evidence="1">The sequence shown here is derived from an EMBL/GenBank/DDBJ whole genome shotgun (WGS) entry which is preliminary data.</text>
</comment>
<sequence length="103" mass="11397">MDRIARIKELLQAQPDDSFLHHALALEHIKSGDDDTARSLFEALLARDPGYVGSYYHLAKLLERQGDEAAAIAVYEQGMTTAKAAGDNHAFSELRSAHEELTM</sequence>
<name>A0ABP8GY00_9BACT</name>
<dbReference type="InterPro" id="IPR011990">
    <property type="entry name" value="TPR-like_helical_dom_sf"/>
</dbReference>
<organism evidence="1 2">
    <name type="scientific">Flaviaesturariibacter amylovorans</name>
    <dbReference type="NCBI Taxonomy" id="1084520"/>
    <lineage>
        <taxon>Bacteria</taxon>
        <taxon>Pseudomonadati</taxon>
        <taxon>Bacteroidota</taxon>
        <taxon>Chitinophagia</taxon>
        <taxon>Chitinophagales</taxon>
        <taxon>Chitinophagaceae</taxon>
        <taxon>Flaviaestuariibacter</taxon>
    </lineage>
</organism>
<evidence type="ECO:0000313" key="2">
    <source>
        <dbReference type="Proteomes" id="UP001501725"/>
    </source>
</evidence>